<sequence length="52" mass="5816">MFADAVFDQNQYFTEVLTESSSLAISHLVPVKKSQHPSTSGLLYLENDFVPI</sequence>
<proteinExistence type="predicted"/>
<name>A0A7Y2WB02_9GAMM</name>
<evidence type="ECO:0000313" key="2">
    <source>
        <dbReference type="Proteomes" id="UP000569202"/>
    </source>
</evidence>
<dbReference type="AlphaFoldDB" id="A0A7Y2WB02"/>
<gene>
    <name evidence="1" type="ORF">HLH17_05910</name>
</gene>
<dbReference type="RefSeq" id="WP_171540098.1">
    <property type="nucleotide sequence ID" value="NZ_JABERL010000011.1"/>
</dbReference>
<organism evidence="1 2">
    <name type="scientific">Acinetobacter terrae</name>
    <dbReference type="NCBI Taxonomy" id="2731247"/>
    <lineage>
        <taxon>Bacteria</taxon>
        <taxon>Pseudomonadati</taxon>
        <taxon>Pseudomonadota</taxon>
        <taxon>Gammaproteobacteria</taxon>
        <taxon>Moraxellales</taxon>
        <taxon>Moraxellaceae</taxon>
        <taxon>Acinetobacter</taxon>
        <taxon>Acinetobacter Taxon 24</taxon>
    </lineage>
</organism>
<evidence type="ECO:0000313" key="1">
    <source>
        <dbReference type="EMBL" id="NNH77223.1"/>
    </source>
</evidence>
<accession>A0A7Y2WB02</accession>
<dbReference type="EMBL" id="JABERL010000011">
    <property type="protein sequence ID" value="NNH77223.1"/>
    <property type="molecule type" value="Genomic_DNA"/>
</dbReference>
<protein>
    <submittedName>
        <fullName evidence="1">Uncharacterized protein</fullName>
    </submittedName>
</protein>
<comment type="caution">
    <text evidence="1">The sequence shown here is derived from an EMBL/GenBank/DDBJ whole genome shotgun (WGS) entry which is preliminary data.</text>
</comment>
<dbReference type="Proteomes" id="UP000569202">
    <property type="component" value="Unassembled WGS sequence"/>
</dbReference>
<reference evidence="1 2" key="1">
    <citation type="submission" date="2020-04" db="EMBL/GenBank/DDBJ databases">
        <title>Acinetobacter Taxon 24.</title>
        <authorList>
            <person name="Nemec A."/>
            <person name="Radolfova-Krizova L."/>
            <person name="Higgins P.G."/>
            <person name="Spanelova P."/>
        </authorList>
    </citation>
    <scope>NUCLEOTIDE SEQUENCE [LARGE SCALE GENOMIC DNA]</scope>
    <source>
        <strain evidence="1 2">ANC 5380</strain>
    </source>
</reference>